<name>A0A1S1MZC3_9GAMM</name>
<evidence type="ECO:0000256" key="3">
    <source>
        <dbReference type="ARBA" id="ARBA00038177"/>
    </source>
</evidence>
<dbReference type="PRINTS" id="PR00410">
    <property type="entry name" value="PHEHYDRXLASE"/>
</dbReference>
<comment type="similarity">
    <text evidence="3">Belongs to the Fre/LuxG FAD/NAD(P) flavoprotein oxidoreductase family.</text>
</comment>
<dbReference type="GO" id="GO:0008218">
    <property type="term" value="P:bioluminescence"/>
    <property type="evidence" value="ECO:0007669"/>
    <property type="project" value="UniProtKB-KW"/>
</dbReference>
<dbReference type="InterPro" id="IPR017927">
    <property type="entry name" value="FAD-bd_FR_type"/>
</dbReference>
<feature type="domain" description="FAD-binding FR-type" evidence="4">
    <location>
        <begin position="1"/>
        <end position="103"/>
    </location>
</feature>
<dbReference type="RefSeq" id="WP_070983488.1">
    <property type="nucleotide sequence ID" value="NZ_MKJU01000007.1"/>
</dbReference>
<dbReference type="PROSITE" id="PS51384">
    <property type="entry name" value="FAD_FR"/>
    <property type="match status" value="1"/>
</dbReference>
<evidence type="ECO:0000313" key="5">
    <source>
        <dbReference type="EMBL" id="OHU92511.1"/>
    </source>
</evidence>
<dbReference type="Proteomes" id="UP000179786">
    <property type="component" value="Unassembled WGS sequence"/>
</dbReference>
<sequence>MQLVKAEVAAISPLTEFVHKVTLTPEEAVTFEAGHYLQLVLGEKDKRAFSIASRPSLRNELELHIGASGADSYAMQALEHLREAHQSNTPVSLEVGLGVSQLRVDHQRPIVLLAGGTGFSYVKSMADHLAEIGFDQPVLFYWGVKDESALYAKQEMEAWAASRKNFQFIPVVENPSGDWQGHTGFVHKAVMKDIVSLEPYSIYMAGRFDMIGIVRDDFINHGAEREHMYADAFAFIK</sequence>
<organism evidence="5 6">
    <name type="scientific">Pseudoalteromonas amylolytica</name>
    <dbReference type="NCBI Taxonomy" id="1859457"/>
    <lineage>
        <taxon>Bacteria</taxon>
        <taxon>Pseudomonadati</taxon>
        <taxon>Pseudomonadota</taxon>
        <taxon>Gammaproteobacteria</taxon>
        <taxon>Alteromonadales</taxon>
        <taxon>Pseudoalteromonadaceae</taxon>
        <taxon>Pseudoalteromonas</taxon>
    </lineage>
</organism>
<evidence type="ECO:0000313" key="6">
    <source>
        <dbReference type="Proteomes" id="UP000179786"/>
    </source>
</evidence>
<keyword evidence="1" id="KW-0560">Oxidoreductase</keyword>
<dbReference type="STRING" id="1859457.BET10_05515"/>
<dbReference type="GO" id="GO:0016491">
    <property type="term" value="F:oxidoreductase activity"/>
    <property type="evidence" value="ECO:0007669"/>
    <property type="project" value="UniProtKB-KW"/>
</dbReference>
<dbReference type="EMBL" id="MKJU01000007">
    <property type="protein sequence ID" value="OHU92511.1"/>
    <property type="molecule type" value="Genomic_DNA"/>
</dbReference>
<keyword evidence="2" id="KW-0455">Luminescence</keyword>
<proteinExistence type="inferred from homology"/>
<comment type="caution">
    <text evidence="5">The sequence shown here is derived from an EMBL/GenBank/DDBJ whole genome shotgun (WGS) entry which is preliminary data.</text>
</comment>
<gene>
    <name evidence="5" type="ORF">BET10_05515</name>
</gene>
<dbReference type="NCBIfam" id="NF005963">
    <property type="entry name" value="PRK08051.1"/>
    <property type="match status" value="1"/>
</dbReference>
<evidence type="ECO:0000256" key="1">
    <source>
        <dbReference type="ARBA" id="ARBA00023002"/>
    </source>
</evidence>
<dbReference type="InterPro" id="IPR001433">
    <property type="entry name" value="OxRdtase_FAD/NAD-bd"/>
</dbReference>
<dbReference type="InterPro" id="IPR017938">
    <property type="entry name" value="Riboflavin_synthase-like_b-brl"/>
</dbReference>
<dbReference type="SUPFAM" id="SSF63380">
    <property type="entry name" value="Riboflavin synthase domain-like"/>
    <property type="match status" value="1"/>
</dbReference>
<dbReference type="Gene3D" id="3.40.50.80">
    <property type="entry name" value="Nucleotide-binding domain of ferredoxin-NADP reductase (FNR) module"/>
    <property type="match status" value="1"/>
</dbReference>
<dbReference type="SUPFAM" id="SSF52343">
    <property type="entry name" value="Ferredoxin reductase-like, C-terminal NADP-linked domain"/>
    <property type="match status" value="1"/>
</dbReference>
<dbReference type="CDD" id="cd06189">
    <property type="entry name" value="flavin_oxioreductase"/>
    <property type="match status" value="1"/>
</dbReference>
<evidence type="ECO:0000256" key="2">
    <source>
        <dbReference type="ARBA" id="ARBA00023223"/>
    </source>
</evidence>
<dbReference type="PANTHER" id="PTHR47354:SF7">
    <property type="entry name" value="NAD(P)H-FLAVIN REDUCTASE"/>
    <property type="match status" value="1"/>
</dbReference>
<dbReference type="AlphaFoldDB" id="A0A1S1MZC3"/>
<dbReference type="Gene3D" id="2.40.30.10">
    <property type="entry name" value="Translation factors"/>
    <property type="match status" value="1"/>
</dbReference>
<reference evidence="5 6" key="1">
    <citation type="submission" date="2016-09" db="EMBL/GenBank/DDBJ databases">
        <title>Pseudoalteromonas amylolytica sp. nov., isolated from the surface seawater.</title>
        <authorList>
            <person name="Wu Y.-H."/>
            <person name="Cheng H."/>
            <person name="Jin X.-B."/>
            <person name="Wang C.-S."/>
            <person name="Xu X.-W."/>
        </authorList>
    </citation>
    <scope>NUCLEOTIDE SEQUENCE [LARGE SCALE GENOMIC DNA]</scope>
    <source>
        <strain evidence="5 6">JW1</strain>
    </source>
</reference>
<protein>
    <submittedName>
        <fullName evidence="5">NAD(P)H-flavin reductase</fullName>
    </submittedName>
</protein>
<dbReference type="InterPro" id="IPR050415">
    <property type="entry name" value="MRET"/>
</dbReference>
<dbReference type="Pfam" id="PF00175">
    <property type="entry name" value="NAD_binding_1"/>
    <property type="match status" value="1"/>
</dbReference>
<dbReference type="InterPro" id="IPR039261">
    <property type="entry name" value="FNR_nucleotide-bd"/>
</dbReference>
<keyword evidence="6" id="KW-1185">Reference proteome</keyword>
<dbReference type="OrthoDB" id="9806195at2"/>
<dbReference type="PANTHER" id="PTHR47354">
    <property type="entry name" value="NADH OXIDOREDUCTASE HCR"/>
    <property type="match status" value="1"/>
</dbReference>
<accession>A0A1S1MZC3</accession>
<evidence type="ECO:0000259" key="4">
    <source>
        <dbReference type="PROSITE" id="PS51384"/>
    </source>
</evidence>